<dbReference type="SUPFAM" id="SSF56784">
    <property type="entry name" value="HAD-like"/>
    <property type="match status" value="1"/>
</dbReference>
<dbReference type="Proteomes" id="UP000011083">
    <property type="component" value="Unassembled WGS sequence"/>
</dbReference>
<proteinExistence type="predicted"/>
<evidence type="ECO:0000313" key="3">
    <source>
        <dbReference type="Proteomes" id="UP000011083"/>
    </source>
</evidence>
<accession>L8H1X6</accession>
<dbReference type="RefSeq" id="XP_004341297.1">
    <property type="nucleotide sequence ID" value="XM_004341249.1"/>
</dbReference>
<sequence length="163" mass="19129">MATPRYPRTEYKGLTPDFITSCHTHQYRVFERPHFREQLLPLLREQSNGCQVVIWTDEEKRNMVPVLDELFGHPQRIMLKLGRRDLAKAEGGRLRFDLDRLWSKPKALEQGFDGRNTLFIACESKATMVKQQKNVITVSDYLATKRQSDNELLHLTRKLQSIM</sequence>
<reference evidence="2 3" key="1">
    <citation type="journal article" date="2013" name="Genome Biol.">
        <title>Genome of Acanthamoeba castellanii highlights extensive lateral gene transfer and early evolution of tyrosine kinase signaling.</title>
        <authorList>
            <person name="Clarke M."/>
            <person name="Lohan A.J."/>
            <person name="Liu B."/>
            <person name="Lagkouvardos I."/>
            <person name="Roy S."/>
            <person name="Zafar N."/>
            <person name="Bertelli C."/>
            <person name="Schilde C."/>
            <person name="Kianianmomeni A."/>
            <person name="Burglin T.R."/>
            <person name="Frech C."/>
            <person name="Turcotte B."/>
            <person name="Kopec K.O."/>
            <person name="Synnott J.M."/>
            <person name="Choo C."/>
            <person name="Paponov I."/>
            <person name="Finkler A."/>
            <person name="Soon Heng Tan C."/>
            <person name="Hutchins A.P."/>
            <person name="Weinmeier T."/>
            <person name="Rattei T."/>
            <person name="Chu J.S."/>
            <person name="Gimenez G."/>
            <person name="Irimia M."/>
            <person name="Rigden D.J."/>
            <person name="Fitzpatrick D.A."/>
            <person name="Lorenzo-Morales J."/>
            <person name="Bateman A."/>
            <person name="Chiu C.H."/>
            <person name="Tang P."/>
            <person name="Hegemann P."/>
            <person name="Fromm H."/>
            <person name="Raoult D."/>
            <person name="Greub G."/>
            <person name="Miranda-Saavedra D."/>
            <person name="Chen N."/>
            <person name="Nash P."/>
            <person name="Ginger M.L."/>
            <person name="Horn M."/>
            <person name="Schaap P."/>
            <person name="Caler L."/>
            <person name="Loftus B."/>
        </authorList>
    </citation>
    <scope>NUCLEOTIDE SEQUENCE [LARGE SCALE GENOMIC DNA]</scope>
    <source>
        <strain evidence="2 3">Neff</strain>
    </source>
</reference>
<keyword evidence="3" id="KW-1185">Reference proteome</keyword>
<dbReference type="EMBL" id="KB007933">
    <property type="protein sequence ID" value="ELR19212.1"/>
    <property type="molecule type" value="Genomic_DNA"/>
</dbReference>
<dbReference type="KEGG" id="acan:ACA1_263820"/>
<evidence type="ECO:0000313" key="2">
    <source>
        <dbReference type="EMBL" id="ELR19212.1"/>
    </source>
</evidence>
<organism evidence="2 3">
    <name type="scientific">Acanthamoeba castellanii (strain ATCC 30010 / Neff)</name>
    <dbReference type="NCBI Taxonomy" id="1257118"/>
    <lineage>
        <taxon>Eukaryota</taxon>
        <taxon>Amoebozoa</taxon>
        <taxon>Discosea</taxon>
        <taxon>Longamoebia</taxon>
        <taxon>Centramoebida</taxon>
        <taxon>Acanthamoebidae</taxon>
        <taxon>Acanthamoeba</taxon>
    </lineage>
</organism>
<feature type="domain" description="FCP1 homology" evidence="1">
    <location>
        <begin position="23"/>
        <end position="161"/>
    </location>
</feature>
<protein>
    <recommendedName>
        <fullName evidence="1">FCP1 homology domain-containing protein</fullName>
    </recommendedName>
</protein>
<gene>
    <name evidence="2" type="ORF">ACA1_263820</name>
</gene>
<dbReference type="InterPro" id="IPR023214">
    <property type="entry name" value="HAD_sf"/>
</dbReference>
<dbReference type="InterPro" id="IPR036412">
    <property type="entry name" value="HAD-like_sf"/>
</dbReference>
<dbReference type="InterPro" id="IPR004274">
    <property type="entry name" value="FCP1_dom"/>
</dbReference>
<name>L8H1X6_ACACF</name>
<dbReference type="AlphaFoldDB" id="L8H1X6"/>
<dbReference type="Pfam" id="PF03031">
    <property type="entry name" value="NIF"/>
    <property type="match status" value="1"/>
</dbReference>
<dbReference type="GeneID" id="14919985"/>
<evidence type="ECO:0000259" key="1">
    <source>
        <dbReference type="Pfam" id="PF03031"/>
    </source>
</evidence>
<dbReference type="VEuPathDB" id="AmoebaDB:ACA1_263820"/>
<dbReference type="Gene3D" id="3.40.50.1000">
    <property type="entry name" value="HAD superfamily/HAD-like"/>
    <property type="match status" value="1"/>
</dbReference>